<gene>
    <name evidence="1" type="ORF">P5673_000545</name>
</gene>
<accession>A0AAD9R7T6</accession>
<proteinExistence type="predicted"/>
<comment type="caution">
    <text evidence="1">The sequence shown here is derived from an EMBL/GenBank/DDBJ whole genome shotgun (WGS) entry which is preliminary data.</text>
</comment>
<organism evidence="1 2">
    <name type="scientific">Acropora cervicornis</name>
    <name type="common">Staghorn coral</name>
    <dbReference type="NCBI Taxonomy" id="6130"/>
    <lineage>
        <taxon>Eukaryota</taxon>
        <taxon>Metazoa</taxon>
        <taxon>Cnidaria</taxon>
        <taxon>Anthozoa</taxon>
        <taxon>Hexacorallia</taxon>
        <taxon>Scleractinia</taxon>
        <taxon>Astrocoeniina</taxon>
        <taxon>Acroporidae</taxon>
        <taxon>Acropora</taxon>
    </lineage>
</organism>
<dbReference type="EMBL" id="JARQWQ010000001">
    <property type="protein sequence ID" value="KAK2574386.1"/>
    <property type="molecule type" value="Genomic_DNA"/>
</dbReference>
<protein>
    <submittedName>
        <fullName evidence="1">Uncharacterized protein</fullName>
    </submittedName>
</protein>
<reference evidence="1" key="2">
    <citation type="journal article" date="2023" name="Science">
        <title>Genomic signatures of disease resistance in endangered staghorn corals.</title>
        <authorList>
            <person name="Vollmer S.V."/>
            <person name="Selwyn J.D."/>
            <person name="Despard B.A."/>
            <person name="Roesel C.L."/>
        </authorList>
    </citation>
    <scope>NUCLEOTIDE SEQUENCE</scope>
    <source>
        <strain evidence="1">K2</strain>
    </source>
</reference>
<keyword evidence="2" id="KW-1185">Reference proteome</keyword>
<evidence type="ECO:0000313" key="2">
    <source>
        <dbReference type="Proteomes" id="UP001249851"/>
    </source>
</evidence>
<reference evidence="1" key="1">
    <citation type="journal article" date="2023" name="G3 (Bethesda)">
        <title>Whole genome assembly and annotation of the endangered Caribbean coral Acropora cervicornis.</title>
        <authorList>
            <person name="Selwyn J.D."/>
            <person name="Vollmer S.V."/>
        </authorList>
    </citation>
    <scope>NUCLEOTIDE SEQUENCE</scope>
    <source>
        <strain evidence="1">K2</strain>
    </source>
</reference>
<name>A0AAD9R7T6_ACRCE</name>
<dbReference type="AlphaFoldDB" id="A0AAD9R7T6"/>
<sequence length="202" mass="23119">MEAYELLIKDTRRWLSEVEKLDPKFIKNQLARLEISERVLGQIRLQSETGTHNETYQRVCCIFMDNILIITRAALISKATEDLSQGKSDIPKTMQPMVEEIKGYLEKLEGKNNGIDLVMKEIEEKLERRNYKLTEEEKFEVEMLLMDVEAKLRQAEIYVEAADKTLTSLRSKAKSYKNEKGVSGWKVFQTVVAGALVGAAGK</sequence>
<dbReference type="Proteomes" id="UP001249851">
    <property type="component" value="Unassembled WGS sequence"/>
</dbReference>
<evidence type="ECO:0000313" key="1">
    <source>
        <dbReference type="EMBL" id="KAK2574386.1"/>
    </source>
</evidence>